<dbReference type="InterPro" id="IPR010359">
    <property type="entry name" value="IrrE_HExxH"/>
</dbReference>
<evidence type="ECO:0000259" key="1">
    <source>
        <dbReference type="Pfam" id="PF06114"/>
    </source>
</evidence>
<dbReference type="Pfam" id="PF06114">
    <property type="entry name" value="Peptidase_M78"/>
    <property type="match status" value="1"/>
</dbReference>
<proteinExistence type="predicted"/>
<gene>
    <name evidence="2" type="ORF">NNO07_11315</name>
</gene>
<dbReference type="SUPFAM" id="SSF55486">
    <property type="entry name" value="Metalloproteases ('zincins'), catalytic domain"/>
    <property type="match status" value="1"/>
</dbReference>
<dbReference type="EMBL" id="JANEWF010000009">
    <property type="protein sequence ID" value="MDA8483661.1"/>
    <property type="molecule type" value="Genomic_DNA"/>
</dbReference>
<evidence type="ECO:0000313" key="3">
    <source>
        <dbReference type="Proteomes" id="UP001211689"/>
    </source>
</evidence>
<protein>
    <submittedName>
        <fullName evidence="2">ImmA/IrrE family metallo-endopeptidase</fullName>
    </submittedName>
</protein>
<dbReference type="RefSeq" id="WP_271470824.1">
    <property type="nucleotide sequence ID" value="NZ_JANEWF010000009.1"/>
</dbReference>
<dbReference type="InterPro" id="IPR052345">
    <property type="entry name" value="Rad_response_metalloprotease"/>
</dbReference>
<name>A0ABT4Y477_METRE</name>
<organism evidence="2 3">
    <name type="scientific">Metapseudomonas resinovorans</name>
    <name type="common">Pseudomonas resinovorans</name>
    <dbReference type="NCBI Taxonomy" id="53412"/>
    <lineage>
        <taxon>Bacteria</taxon>
        <taxon>Pseudomonadati</taxon>
        <taxon>Pseudomonadota</taxon>
        <taxon>Gammaproteobacteria</taxon>
        <taxon>Pseudomonadales</taxon>
        <taxon>Pseudomonadaceae</taxon>
        <taxon>Metapseudomonas</taxon>
    </lineage>
</organism>
<dbReference type="PANTHER" id="PTHR43236">
    <property type="entry name" value="ANTITOXIN HIGA1"/>
    <property type="match status" value="1"/>
</dbReference>
<keyword evidence="3" id="KW-1185">Reference proteome</keyword>
<reference evidence="2 3" key="1">
    <citation type="submission" date="2022-07" db="EMBL/GenBank/DDBJ databases">
        <title>Genome Analysis of Selected Gammaproteobacteria from Nigerian Food snails.</title>
        <authorList>
            <person name="Okafor A.C."/>
        </authorList>
    </citation>
    <scope>NUCLEOTIDE SEQUENCE [LARGE SCALE GENOMIC DNA]</scope>
    <source>
        <strain evidence="2 3">Awg 2</strain>
    </source>
</reference>
<accession>A0ABT4Y477</accession>
<dbReference type="Proteomes" id="UP001211689">
    <property type="component" value="Unassembled WGS sequence"/>
</dbReference>
<comment type="caution">
    <text evidence="2">The sequence shown here is derived from an EMBL/GenBank/DDBJ whole genome shotgun (WGS) entry which is preliminary data.</text>
</comment>
<evidence type="ECO:0000313" key="2">
    <source>
        <dbReference type="EMBL" id="MDA8483661.1"/>
    </source>
</evidence>
<feature type="domain" description="IrrE N-terminal-like" evidence="1">
    <location>
        <begin position="70"/>
        <end position="171"/>
    </location>
</feature>
<dbReference type="Gene3D" id="1.10.10.2910">
    <property type="match status" value="1"/>
</dbReference>
<sequence length="182" mass="20400">MAFIRRKSSDMVKAPIVSEGQFSAEQVRSKARELGIGVSPLDVQALTKALGIDFLCVPMDDDISGSLTAYPDRQGWVMKVNSLHHPNRQRFTIAHELGHYFKHRNAQVEFVDQNFFRNSESNWMEAEANSFAGELLMPEAEFREKVRVLGGSIEDVAQSFSVSTFAVRVRAKILGMKGHGLE</sequence>
<dbReference type="PANTHER" id="PTHR43236:SF2">
    <property type="entry name" value="BLL0069 PROTEIN"/>
    <property type="match status" value="1"/>
</dbReference>